<dbReference type="PANTHER" id="PTHR34784">
    <property type="entry name" value="50S RIBOSOMAL PROTEIN L34"/>
    <property type="match status" value="1"/>
</dbReference>
<dbReference type="GO" id="GO:0005525">
    <property type="term" value="F:GTP binding"/>
    <property type="evidence" value="ECO:0007669"/>
    <property type="project" value="UniProtKB-KW"/>
</dbReference>
<keyword evidence="1" id="KW-0547">Nucleotide-binding</keyword>
<proteinExistence type="predicted"/>
<dbReference type="InterPro" id="IPR011719">
    <property type="entry name" value="CHP02058"/>
</dbReference>
<dbReference type="PANTHER" id="PTHR34784:SF1">
    <property type="entry name" value="50S RIBOSOMAL PROTEIN L34"/>
    <property type="match status" value="1"/>
</dbReference>
<protein>
    <submittedName>
        <fullName evidence="3">Uncharacterized protein</fullName>
    </submittedName>
</protein>
<keyword evidence="2" id="KW-0342">GTP-binding</keyword>
<organism evidence="3">
    <name type="scientific">Prymnesium polylepis</name>
    <dbReference type="NCBI Taxonomy" id="72548"/>
    <lineage>
        <taxon>Eukaryota</taxon>
        <taxon>Haptista</taxon>
        <taxon>Haptophyta</taxon>
        <taxon>Prymnesiophyceae</taxon>
        <taxon>Prymnesiales</taxon>
        <taxon>Prymnesiaceae</taxon>
        <taxon>Prymnesium</taxon>
    </lineage>
</organism>
<reference evidence="3" key="1">
    <citation type="submission" date="2021-01" db="EMBL/GenBank/DDBJ databases">
        <authorList>
            <person name="Corre E."/>
            <person name="Pelletier E."/>
            <person name="Niang G."/>
            <person name="Scheremetjew M."/>
            <person name="Finn R."/>
            <person name="Kale V."/>
            <person name="Holt S."/>
            <person name="Cochrane G."/>
            <person name="Meng A."/>
            <person name="Brown T."/>
            <person name="Cohen L."/>
        </authorList>
    </citation>
    <scope>NUCLEOTIDE SEQUENCE</scope>
    <source>
        <strain evidence="3">UIO037</strain>
    </source>
</reference>
<gene>
    <name evidence="3" type="ORF">CPOL0286_LOCUS105</name>
</gene>
<dbReference type="InterPro" id="IPR037103">
    <property type="entry name" value="Tubulin/FtsZ-like_C"/>
</dbReference>
<dbReference type="EMBL" id="HBKO01000187">
    <property type="protein sequence ID" value="CAE2194755.1"/>
    <property type="molecule type" value="Transcribed_RNA"/>
</dbReference>
<accession>A0A7S4M1N0</accession>
<dbReference type="AlphaFoldDB" id="A0A7S4M1N0"/>
<evidence type="ECO:0000313" key="3">
    <source>
        <dbReference type="EMBL" id="CAE2194755.1"/>
    </source>
</evidence>
<dbReference type="NCBIfam" id="TIGR02058">
    <property type="entry name" value="lin0512_fam"/>
    <property type="match status" value="1"/>
</dbReference>
<dbReference type="Gene3D" id="3.30.1330.20">
    <property type="entry name" value="Tubulin/FtsZ, C-terminal domain"/>
    <property type="match status" value="1"/>
</dbReference>
<name>A0A7S4M1N0_9EUKA</name>
<evidence type="ECO:0000256" key="2">
    <source>
        <dbReference type="ARBA" id="ARBA00023134"/>
    </source>
</evidence>
<sequence>MALTLHRQQRASFPERLLNPAAPARALSSCGSLNRGSLDMTVSPPPAGMAAALFLEVGVGTDQHGQDLTKACVRAVKDAISFNSIPSLNSLVPGGRDNIILRLQLAVPFKGGEPPPVNLDEVCAAIPYGTILPVEIMHGGARFESMCAVPSLGDTSDSWVVAIACVTVGY</sequence>
<dbReference type="Pfam" id="PF09585">
    <property type="entry name" value="Lin0512_fam"/>
    <property type="match status" value="1"/>
</dbReference>
<evidence type="ECO:0000256" key="1">
    <source>
        <dbReference type="ARBA" id="ARBA00022741"/>
    </source>
</evidence>